<dbReference type="Proteomes" id="UP001187471">
    <property type="component" value="Unassembled WGS sequence"/>
</dbReference>
<reference evidence="6" key="1">
    <citation type="submission" date="2022-12" db="EMBL/GenBank/DDBJ databases">
        <title>Draft genome assemblies for two species of Escallonia (Escalloniales).</title>
        <authorList>
            <person name="Chanderbali A."/>
            <person name="Dervinis C."/>
            <person name="Anghel I."/>
            <person name="Soltis D."/>
            <person name="Soltis P."/>
            <person name="Zapata F."/>
        </authorList>
    </citation>
    <scope>NUCLEOTIDE SEQUENCE</scope>
    <source>
        <strain evidence="6">UCBG92.1500</strain>
        <tissue evidence="6">Leaf</tissue>
    </source>
</reference>
<comment type="caution">
    <text evidence="6">The sequence shown here is derived from an EMBL/GenBank/DDBJ whole genome shotgun (WGS) entry which is preliminary data.</text>
</comment>
<keyword evidence="7" id="KW-1185">Reference proteome</keyword>
<dbReference type="GO" id="GO:0006412">
    <property type="term" value="P:translation"/>
    <property type="evidence" value="ECO:0007669"/>
    <property type="project" value="InterPro"/>
</dbReference>
<dbReference type="EMBL" id="JAVXUO010000061">
    <property type="protein sequence ID" value="KAK2995744.1"/>
    <property type="molecule type" value="Genomic_DNA"/>
</dbReference>
<dbReference type="InterPro" id="IPR036235">
    <property type="entry name" value="Ribosomal_bL12_oligo_N_sf"/>
</dbReference>
<dbReference type="SUPFAM" id="SSF48300">
    <property type="entry name" value="Ribosomal protein L7/12, oligomerisation (N-terminal) domain"/>
    <property type="match status" value="1"/>
</dbReference>
<dbReference type="GO" id="GO:0003735">
    <property type="term" value="F:structural constituent of ribosome"/>
    <property type="evidence" value="ECO:0007669"/>
    <property type="project" value="InterPro"/>
</dbReference>
<comment type="similarity">
    <text evidence="1">Belongs to the bacterial ribosomal protein bL12 family.</text>
</comment>
<gene>
    <name evidence="6" type="ORF">RJ640_025788</name>
</gene>
<evidence type="ECO:0000256" key="1">
    <source>
        <dbReference type="ARBA" id="ARBA00007197"/>
    </source>
</evidence>
<keyword evidence="2" id="KW-0689">Ribosomal protein</keyword>
<dbReference type="Gene3D" id="1.20.5.710">
    <property type="entry name" value="Single helix bin"/>
    <property type="match status" value="1"/>
</dbReference>
<evidence type="ECO:0000313" key="6">
    <source>
        <dbReference type="EMBL" id="KAK2995744.1"/>
    </source>
</evidence>
<organism evidence="6 7">
    <name type="scientific">Escallonia rubra</name>
    <dbReference type="NCBI Taxonomy" id="112253"/>
    <lineage>
        <taxon>Eukaryota</taxon>
        <taxon>Viridiplantae</taxon>
        <taxon>Streptophyta</taxon>
        <taxon>Embryophyta</taxon>
        <taxon>Tracheophyta</taxon>
        <taxon>Spermatophyta</taxon>
        <taxon>Magnoliopsida</taxon>
        <taxon>eudicotyledons</taxon>
        <taxon>Gunneridae</taxon>
        <taxon>Pentapetalae</taxon>
        <taxon>asterids</taxon>
        <taxon>campanulids</taxon>
        <taxon>Escalloniales</taxon>
        <taxon>Escalloniaceae</taxon>
        <taxon>Escallonia</taxon>
    </lineage>
</organism>
<sequence length="290" mass="32856">MYAPIASATRSDGRAGCSALQMEELEGFKAFWYASKGPTRRSFEEYRCMILDNFGSRTNLQQIMKSPKTKMDPESGRRRSMDPESSRRRSMNLDHIIQCEETLGALLKKTGDRVSRVTGCILVIVGLRWKEFEYNSRWQVATRHGSNWNMWFHGRAKDMVMLRRWADSSRGGRPQQRYKLSIADLVELVEYLKDRLNITAAAFARAAIAAPGATMEAYVVVEEKTKFDVIIESWVWTVPLGTALWWWGFAQATVAAPGATVEGSAVVEGKTEFDVIIESWAWTALAPLRV</sequence>
<dbReference type="InterPro" id="IPR008932">
    <property type="entry name" value="Ribosomal_bL12_oligo"/>
</dbReference>
<protein>
    <recommendedName>
        <fullName evidence="5">Large ribosomal subunit protein bL12 oligomerization domain-containing protein</fullName>
    </recommendedName>
</protein>
<evidence type="ECO:0000256" key="4">
    <source>
        <dbReference type="SAM" id="MobiDB-lite"/>
    </source>
</evidence>
<dbReference type="GO" id="GO:0005840">
    <property type="term" value="C:ribosome"/>
    <property type="evidence" value="ECO:0007669"/>
    <property type="project" value="UniProtKB-KW"/>
</dbReference>
<evidence type="ECO:0000256" key="3">
    <source>
        <dbReference type="ARBA" id="ARBA00023274"/>
    </source>
</evidence>
<feature type="domain" description="Large ribosomal subunit protein bL12 oligomerization" evidence="5">
    <location>
        <begin position="179"/>
        <end position="213"/>
    </location>
</feature>
<dbReference type="AlphaFoldDB" id="A0AA88USE1"/>
<evidence type="ECO:0000259" key="5">
    <source>
        <dbReference type="Pfam" id="PF16320"/>
    </source>
</evidence>
<dbReference type="GO" id="GO:1990904">
    <property type="term" value="C:ribonucleoprotein complex"/>
    <property type="evidence" value="ECO:0007669"/>
    <property type="project" value="UniProtKB-KW"/>
</dbReference>
<evidence type="ECO:0000313" key="7">
    <source>
        <dbReference type="Proteomes" id="UP001187471"/>
    </source>
</evidence>
<proteinExistence type="inferred from homology"/>
<accession>A0AA88USE1</accession>
<feature type="compositionally biased region" description="Basic and acidic residues" evidence="4">
    <location>
        <begin position="69"/>
        <end position="87"/>
    </location>
</feature>
<dbReference type="Pfam" id="PF16320">
    <property type="entry name" value="Ribosomal_L12_N"/>
    <property type="match status" value="1"/>
</dbReference>
<evidence type="ECO:0000256" key="2">
    <source>
        <dbReference type="ARBA" id="ARBA00022980"/>
    </source>
</evidence>
<feature type="region of interest" description="Disordered" evidence="4">
    <location>
        <begin position="63"/>
        <end position="89"/>
    </location>
</feature>
<name>A0AA88USE1_9ASTE</name>
<keyword evidence="3" id="KW-0687">Ribonucleoprotein</keyword>